<dbReference type="Pfam" id="PF04142">
    <property type="entry name" value="Nuc_sug_transp"/>
    <property type="match status" value="1"/>
</dbReference>
<feature type="region of interest" description="Disordered" evidence="5">
    <location>
        <begin position="1"/>
        <end position="51"/>
    </location>
</feature>
<proteinExistence type="predicted"/>
<dbReference type="GO" id="GO:0015165">
    <property type="term" value="F:pyrimidine nucleotide-sugar transmembrane transporter activity"/>
    <property type="evidence" value="ECO:0007669"/>
    <property type="project" value="InterPro"/>
</dbReference>
<dbReference type="InterPro" id="IPR037185">
    <property type="entry name" value="EmrE-like"/>
</dbReference>
<evidence type="ECO:0000313" key="8">
    <source>
        <dbReference type="EMBL" id="KAF4756994.1"/>
    </source>
</evidence>
<evidence type="ECO:0000313" key="9">
    <source>
        <dbReference type="Proteomes" id="UP000553632"/>
    </source>
</evidence>
<dbReference type="AlphaFoldDB" id="A0A7J6TZE8"/>
<evidence type="ECO:0000256" key="3">
    <source>
        <dbReference type="ARBA" id="ARBA00022989"/>
    </source>
</evidence>
<feature type="transmembrane region" description="Helical" evidence="6">
    <location>
        <begin position="248"/>
        <end position="268"/>
    </location>
</feature>
<comment type="caution">
    <text evidence="7">The sequence shown here is derived from an EMBL/GenBank/DDBJ whole genome shotgun (WGS) entry which is preliminary data.</text>
</comment>
<evidence type="ECO:0000256" key="2">
    <source>
        <dbReference type="ARBA" id="ARBA00022692"/>
    </source>
</evidence>
<dbReference type="EMBL" id="JABANM010003666">
    <property type="protein sequence ID" value="KAF4750465.1"/>
    <property type="molecule type" value="Genomic_DNA"/>
</dbReference>
<dbReference type="NCBIfam" id="TIGR00803">
    <property type="entry name" value="nst"/>
    <property type="match status" value="1"/>
</dbReference>
<evidence type="ECO:0000256" key="1">
    <source>
        <dbReference type="ARBA" id="ARBA00004141"/>
    </source>
</evidence>
<dbReference type="GO" id="GO:0000139">
    <property type="term" value="C:Golgi membrane"/>
    <property type="evidence" value="ECO:0007669"/>
    <property type="project" value="InterPro"/>
</dbReference>
<gene>
    <name evidence="7" type="ORF">FOZ62_021596</name>
    <name evidence="8" type="ORF">FOZ63_019900</name>
</gene>
<dbReference type="PANTHER" id="PTHR10231">
    <property type="entry name" value="NUCLEOTIDE-SUGAR TRANSMEMBRANE TRANSPORTER"/>
    <property type="match status" value="1"/>
</dbReference>
<feature type="transmembrane region" description="Helical" evidence="6">
    <location>
        <begin position="215"/>
        <end position="236"/>
    </location>
</feature>
<dbReference type="GO" id="GO:0006508">
    <property type="term" value="P:proteolysis"/>
    <property type="evidence" value="ECO:0007669"/>
    <property type="project" value="UniProtKB-KW"/>
</dbReference>
<evidence type="ECO:0000313" key="10">
    <source>
        <dbReference type="Proteomes" id="UP000574390"/>
    </source>
</evidence>
<feature type="transmembrane region" description="Helical" evidence="6">
    <location>
        <begin position="280"/>
        <end position="300"/>
    </location>
</feature>
<feature type="transmembrane region" description="Helical" evidence="6">
    <location>
        <begin position="312"/>
        <end position="330"/>
    </location>
</feature>
<dbReference type="EMBL" id="JABANO010003178">
    <property type="protein sequence ID" value="KAF4756994.1"/>
    <property type="molecule type" value="Genomic_DNA"/>
</dbReference>
<dbReference type="Proteomes" id="UP000574390">
    <property type="component" value="Unassembled WGS sequence"/>
</dbReference>
<comment type="subcellular location">
    <subcellularLocation>
        <location evidence="1">Membrane</location>
        <topology evidence="1">Multi-pass membrane protein</topology>
    </subcellularLocation>
</comment>
<feature type="transmembrane region" description="Helical" evidence="6">
    <location>
        <begin position="185"/>
        <end position="203"/>
    </location>
</feature>
<name>A0A7J6TZE8_PEROL</name>
<sequence>MLSPFGSPVRKDEIELQPRRWGKEETPKDLTYELDGGQSTPDDKSIDGAASAQRRTAISPRGLFYMALLALQYGSQPLITTTFTPRSIPSSAIVTITEIVKFFLAIGLMFAEGSASSALQGWTLRGSFLAAALPAMSYSLQNICIQIAFQNLDPLVYNLVNQTKLLSTALLTYLFLGKRQSRQQLIALGMLFIAAVMISVGQASEPPEAEGERNARLGLICVLAASALSGVGASISELALQTYSRNSFLFSAELAVYSVIAISTGELFKDGHLPAVGQALQTWTMLIPIFTAAMGGIFVGQVTKYAGSVQKGFSIIAGIIFTAFLRSVILSKPLTMELLLSAPLTAVATYIGVPANPTQAVAEALDRTEDKHLGDSSDYEIFCSTVEVSVGECEQVSKAMAAEGKSRAGKTLLLHMGVDPACDHFKLERTAHNVADFRVPDVHGAQLSGREIVHGRPDMLQTVVDVEAVVKSCQGEGGRLGVSDDAGRYLCNFIYFNSLDNTNGRALFLHLPPFTAYPQDAQCKFVKEILDAVAVECEKSF</sequence>
<evidence type="ECO:0000256" key="6">
    <source>
        <dbReference type="SAM" id="Phobius"/>
    </source>
</evidence>
<accession>A0A7J6TZE8</accession>
<evidence type="ECO:0000256" key="5">
    <source>
        <dbReference type="SAM" id="MobiDB-lite"/>
    </source>
</evidence>
<keyword evidence="9" id="KW-1185">Reference proteome</keyword>
<reference evidence="9 10" key="1">
    <citation type="submission" date="2020-04" db="EMBL/GenBank/DDBJ databases">
        <title>Perkinsus olseni comparative genomics.</title>
        <authorList>
            <person name="Bogema D.R."/>
        </authorList>
    </citation>
    <scope>NUCLEOTIDE SEQUENCE [LARGE SCALE GENOMIC DNA]</scope>
    <source>
        <strain evidence="7">ATCC PRA-205</strain>
        <strain evidence="8 9">ATCC PRA-207</strain>
    </source>
</reference>
<evidence type="ECO:0000256" key="4">
    <source>
        <dbReference type="ARBA" id="ARBA00023136"/>
    </source>
</evidence>
<protein>
    <submittedName>
        <fullName evidence="7">Uncharacterized protein</fullName>
    </submittedName>
</protein>
<feature type="transmembrane region" description="Helical" evidence="6">
    <location>
        <begin position="155"/>
        <end position="176"/>
    </location>
</feature>
<dbReference type="InterPro" id="IPR036440">
    <property type="entry name" value="Peptidase_C15-like_sf"/>
</dbReference>
<keyword evidence="3 6" id="KW-1133">Transmembrane helix</keyword>
<organism evidence="7 10">
    <name type="scientific">Perkinsus olseni</name>
    <name type="common">Perkinsus atlanticus</name>
    <dbReference type="NCBI Taxonomy" id="32597"/>
    <lineage>
        <taxon>Eukaryota</taxon>
        <taxon>Sar</taxon>
        <taxon>Alveolata</taxon>
        <taxon>Perkinsozoa</taxon>
        <taxon>Perkinsea</taxon>
        <taxon>Perkinsida</taxon>
        <taxon>Perkinsidae</taxon>
        <taxon>Perkinsus</taxon>
    </lineage>
</organism>
<dbReference type="Proteomes" id="UP000553632">
    <property type="component" value="Unassembled WGS sequence"/>
</dbReference>
<dbReference type="InterPro" id="IPR007271">
    <property type="entry name" value="Nuc_sug_transpt"/>
</dbReference>
<evidence type="ECO:0000313" key="7">
    <source>
        <dbReference type="EMBL" id="KAF4750465.1"/>
    </source>
</evidence>
<feature type="compositionally biased region" description="Basic and acidic residues" evidence="5">
    <location>
        <begin position="9"/>
        <end position="31"/>
    </location>
</feature>
<dbReference type="Gene3D" id="3.40.630.20">
    <property type="entry name" value="Peptidase C15, pyroglutamyl peptidase I-like"/>
    <property type="match status" value="1"/>
</dbReference>
<dbReference type="SUPFAM" id="SSF53182">
    <property type="entry name" value="Pyrrolidone carboxyl peptidase (pyroglutamate aminopeptidase)"/>
    <property type="match status" value="1"/>
</dbReference>
<keyword evidence="2 6" id="KW-0812">Transmembrane</keyword>
<dbReference type="GO" id="GO:0008234">
    <property type="term" value="F:cysteine-type peptidase activity"/>
    <property type="evidence" value="ECO:0007669"/>
    <property type="project" value="UniProtKB-KW"/>
</dbReference>
<keyword evidence="4 6" id="KW-0472">Membrane</keyword>
<dbReference type="SUPFAM" id="SSF103481">
    <property type="entry name" value="Multidrug resistance efflux transporter EmrE"/>
    <property type="match status" value="1"/>
</dbReference>